<feature type="compositionally biased region" description="Low complexity" evidence="15">
    <location>
        <begin position="111"/>
        <end position="127"/>
    </location>
</feature>
<evidence type="ECO:0000256" key="7">
    <source>
        <dbReference type="ARBA" id="ARBA00022737"/>
    </source>
</evidence>
<keyword evidence="9 14" id="KW-0863">Zinc-finger</keyword>
<dbReference type="Pfam" id="PF13639">
    <property type="entry name" value="zf-RING_2"/>
    <property type="match status" value="1"/>
</dbReference>
<dbReference type="AlphaFoldDB" id="A0A084WK63"/>
<evidence type="ECO:0000256" key="8">
    <source>
        <dbReference type="ARBA" id="ARBA00022763"/>
    </source>
</evidence>
<keyword evidence="9 14" id="KW-0479">Metal-binding</keyword>
<dbReference type="PROSITE" id="PS50089">
    <property type="entry name" value="ZF_RING_2"/>
    <property type="match status" value="1"/>
</dbReference>
<evidence type="ECO:0000256" key="12">
    <source>
        <dbReference type="ARBA" id="ARBA00023204"/>
    </source>
</evidence>
<comment type="pathway">
    <text evidence="3">Protein modification; protein ubiquitination.</text>
</comment>
<dbReference type="VEuPathDB" id="VectorBase:ASIS016699"/>
<dbReference type="InterPro" id="IPR001841">
    <property type="entry name" value="Znf_RING"/>
</dbReference>
<dbReference type="Gene3D" id="3.30.40.10">
    <property type="entry name" value="Zinc/RING finger domain, C3HC4 (zinc finger)"/>
    <property type="match status" value="1"/>
</dbReference>
<keyword evidence="13" id="KW-0539">Nucleus</keyword>
<evidence type="ECO:0000256" key="15">
    <source>
        <dbReference type="SAM" id="MobiDB-lite"/>
    </source>
</evidence>
<dbReference type="PANTHER" id="PTHR16047">
    <property type="entry name" value="RFWD3 PROTEIN"/>
    <property type="match status" value="1"/>
</dbReference>
<dbReference type="GO" id="GO:0005737">
    <property type="term" value="C:cytoplasm"/>
    <property type="evidence" value="ECO:0007669"/>
    <property type="project" value="UniProtKB-SubCell"/>
</dbReference>
<comment type="subcellular location">
    <subcellularLocation>
        <location evidence="2">Cytoplasm</location>
    </subcellularLocation>
    <subcellularLocation>
        <location evidence="1">Nucleus</location>
    </subcellularLocation>
</comment>
<evidence type="ECO:0000256" key="4">
    <source>
        <dbReference type="ARBA" id="ARBA00022490"/>
    </source>
</evidence>
<evidence type="ECO:0000256" key="2">
    <source>
        <dbReference type="ARBA" id="ARBA00004496"/>
    </source>
</evidence>
<dbReference type="PANTHER" id="PTHR16047:SF7">
    <property type="entry name" value="E3 UBIQUITIN-PROTEIN LIGASE RFWD3"/>
    <property type="match status" value="1"/>
</dbReference>
<dbReference type="GO" id="GO:0036297">
    <property type="term" value="P:interstrand cross-link repair"/>
    <property type="evidence" value="ECO:0007669"/>
    <property type="project" value="InterPro"/>
</dbReference>
<dbReference type="Pfam" id="PF23419">
    <property type="entry name" value="WD40_RFWD3"/>
    <property type="match status" value="1"/>
</dbReference>
<keyword evidence="6" id="KW-0808">Transferase</keyword>
<keyword evidence="8" id="KW-0227">DNA damage</keyword>
<name>A0A084WK63_ANOSI</name>
<dbReference type="GO" id="GO:0016567">
    <property type="term" value="P:protein ubiquitination"/>
    <property type="evidence" value="ECO:0007669"/>
    <property type="project" value="InterPro"/>
</dbReference>
<protein>
    <submittedName>
        <fullName evidence="17">AGAP005643-PA-like protein</fullName>
    </submittedName>
</protein>
<evidence type="ECO:0000256" key="1">
    <source>
        <dbReference type="ARBA" id="ARBA00004123"/>
    </source>
</evidence>
<dbReference type="EnsemblMetazoa" id="ASIC018927-RA">
    <property type="protein sequence ID" value="ASIC018927-PA"/>
    <property type="gene ID" value="ASIC018927"/>
</dbReference>
<keyword evidence="12" id="KW-0234">DNA repair</keyword>
<dbReference type="VEuPathDB" id="VectorBase:ASIC018927"/>
<dbReference type="InterPro" id="IPR015943">
    <property type="entry name" value="WD40/YVTN_repeat-like_dom_sf"/>
</dbReference>
<evidence type="ECO:0000256" key="11">
    <source>
        <dbReference type="ARBA" id="ARBA00022833"/>
    </source>
</evidence>
<dbReference type="InterPro" id="IPR037381">
    <property type="entry name" value="RFWD3"/>
</dbReference>
<keyword evidence="5" id="KW-0853">WD repeat</keyword>
<feature type="domain" description="RING-type" evidence="16">
    <location>
        <begin position="184"/>
        <end position="231"/>
    </location>
</feature>
<evidence type="ECO:0000313" key="18">
    <source>
        <dbReference type="EnsemblMetazoa" id="ASIC018927-PA"/>
    </source>
</evidence>
<feature type="compositionally biased region" description="Basic and acidic residues" evidence="15">
    <location>
        <begin position="163"/>
        <end position="173"/>
    </location>
</feature>
<dbReference type="GO" id="GO:0004842">
    <property type="term" value="F:ubiquitin-protein transferase activity"/>
    <property type="evidence" value="ECO:0007669"/>
    <property type="project" value="InterPro"/>
</dbReference>
<keyword evidence="10" id="KW-0833">Ubl conjugation pathway</keyword>
<feature type="compositionally biased region" description="Basic residues" evidence="15">
    <location>
        <begin position="152"/>
        <end position="161"/>
    </location>
</feature>
<feature type="region of interest" description="Disordered" evidence="15">
    <location>
        <begin position="93"/>
        <end position="178"/>
    </location>
</feature>
<keyword evidence="19" id="KW-1185">Reference proteome</keyword>
<evidence type="ECO:0000259" key="16">
    <source>
        <dbReference type="PROSITE" id="PS50089"/>
    </source>
</evidence>
<dbReference type="OMA" id="CCRFSPF"/>
<keyword evidence="11" id="KW-0862">Zinc</keyword>
<evidence type="ECO:0000256" key="14">
    <source>
        <dbReference type="PROSITE-ProRule" id="PRU00175"/>
    </source>
</evidence>
<accession>A0A084WK63</accession>
<evidence type="ECO:0000256" key="9">
    <source>
        <dbReference type="ARBA" id="ARBA00022771"/>
    </source>
</evidence>
<dbReference type="Proteomes" id="UP000030765">
    <property type="component" value="Unassembled WGS sequence"/>
</dbReference>
<evidence type="ECO:0000256" key="5">
    <source>
        <dbReference type="ARBA" id="ARBA00022574"/>
    </source>
</evidence>
<gene>
    <name evidence="17" type="ORF">ZHAS_00018927</name>
</gene>
<dbReference type="GO" id="GO:0008270">
    <property type="term" value="F:zinc ion binding"/>
    <property type="evidence" value="ECO:0007669"/>
    <property type="project" value="UniProtKB-KW"/>
</dbReference>
<dbReference type="Gene3D" id="2.130.10.10">
    <property type="entry name" value="YVTN repeat-like/Quinoprotein amine dehydrogenase"/>
    <property type="match status" value="1"/>
</dbReference>
<dbReference type="EMBL" id="KE525349">
    <property type="protein sequence ID" value="KFB50607.1"/>
    <property type="molecule type" value="Genomic_DNA"/>
</dbReference>
<evidence type="ECO:0000256" key="10">
    <source>
        <dbReference type="ARBA" id="ARBA00022786"/>
    </source>
</evidence>
<dbReference type="SUPFAM" id="SSF101908">
    <property type="entry name" value="Putative isomerase YbhE"/>
    <property type="match status" value="1"/>
</dbReference>
<reference evidence="18" key="2">
    <citation type="submission" date="2020-05" db="UniProtKB">
        <authorList>
            <consortium name="EnsemblMetazoa"/>
        </authorList>
    </citation>
    <scope>IDENTIFICATION</scope>
</reference>
<feature type="compositionally biased region" description="Low complexity" evidence="15">
    <location>
        <begin position="138"/>
        <end position="149"/>
    </location>
</feature>
<evidence type="ECO:0000256" key="13">
    <source>
        <dbReference type="ARBA" id="ARBA00023242"/>
    </source>
</evidence>
<dbReference type="SUPFAM" id="SSF57850">
    <property type="entry name" value="RING/U-box"/>
    <property type="match status" value="1"/>
</dbReference>
<dbReference type="CDD" id="cd16450">
    <property type="entry name" value="mRING-C3HGC3_RFWD3"/>
    <property type="match status" value="1"/>
</dbReference>
<dbReference type="OrthoDB" id="5600418at2759"/>
<dbReference type="EMBL" id="ATLV01024095">
    <property type="status" value="NOT_ANNOTATED_CDS"/>
    <property type="molecule type" value="Genomic_DNA"/>
</dbReference>
<dbReference type="STRING" id="74873.A0A084WK63"/>
<keyword evidence="7" id="KW-0677">Repeat</keyword>
<dbReference type="GO" id="GO:0005634">
    <property type="term" value="C:nucleus"/>
    <property type="evidence" value="ECO:0007669"/>
    <property type="project" value="UniProtKB-SubCell"/>
</dbReference>
<proteinExistence type="predicted"/>
<evidence type="ECO:0000256" key="3">
    <source>
        <dbReference type="ARBA" id="ARBA00004906"/>
    </source>
</evidence>
<evidence type="ECO:0000313" key="17">
    <source>
        <dbReference type="EMBL" id="KFB50607.1"/>
    </source>
</evidence>
<reference evidence="17 19" key="1">
    <citation type="journal article" date="2014" name="BMC Genomics">
        <title>Genome sequence of Anopheles sinensis provides insight into genetics basis of mosquito competence for malaria parasites.</title>
        <authorList>
            <person name="Zhou D."/>
            <person name="Zhang D."/>
            <person name="Ding G."/>
            <person name="Shi L."/>
            <person name="Hou Q."/>
            <person name="Ye Y."/>
            <person name="Xu Y."/>
            <person name="Zhou H."/>
            <person name="Xiong C."/>
            <person name="Li S."/>
            <person name="Yu J."/>
            <person name="Hong S."/>
            <person name="Yu X."/>
            <person name="Zou P."/>
            <person name="Chen C."/>
            <person name="Chang X."/>
            <person name="Wang W."/>
            <person name="Lv Y."/>
            <person name="Sun Y."/>
            <person name="Ma L."/>
            <person name="Shen B."/>
            <person name="Zhu C."/>
        </authorList>
    </citation>
    <scope>NUCLEOTIDE SEQUENCE [LARGE SCALE GENOMIC DNA]</scope>
</reference>
<sequence length="661" mass="73531">MDSVDNAQPEEAGTDDVSDDATQPVDEIPLASNSVLPLVGMGAQATISGDFINRNVVIDLVDPQPNMEIELDQLQASVFQPQPVIFVDNYVVPEGPLDGSPDATGDEESADSVPVVVATPPAAQPTDNDATEPPVVDSTRASTRSSPDSTPRRRKRRRTFTPKKVDSPKPPKPDDEDDDDGIICSICFSEWTMTGDHRVVALKCGHLFGMSCIKRWLQDNPASVRCCATCKAKAKLSDIRFIYARAIKAIDNTRETELTKELEGEKKKSSDLQLKLFITQKELEDLRKEAKQIRSMIETMRQPYVESQEVSRRYSYHLTLEKNLLINNEPGCRVMVYSYQHKLLLISQKSNLNLFPGYAVRLLHLPELARMSMGPVIHVSTKQVRDIALDELGNQFACATMENNVKVFSLVTRAVSCSITLGADSIIWSCAFDRGRPYILYLGTQRGEVFRYDIRNPNQPLGMHAVGHEIVEYTAVIQICPVEPTSAIPFGGFLVCKLKSAWFFEYTTEQGQDTVTGYRLNVSPGTLSSMSYNPDSGHVLISVRPTQAEPSTHLLAELVKKEGAFLLHKLHAWQGSRLQKTIQRSAQVFMNKSDTLVLAYQEDNKVLTSWCSNSKTVGQHLPLAETVYDICATVSTTGRMYLAALSDNRCRIYCVNQSVLE</sequence>
<dbReference type="InterPro" id="IPR013083">
    <property type="entry name" value="Znf_RING/FYVE/PHD"/>
</dbReference>
<keyword evidence="4" id="KW-0963">Cytoplasm</keyword>
<feature type="region of interest" description="Disordered" evidence="15">
    <location>
        <begin position="1"/>
        <end position="25"/>
    </location>
</feature>
<evidence type="ECO:0000313" key="19">
    <source>
        <dbReference type="Proteomes" id="UP000030765"/>
    </source>
</evidence>
<dbReference type="InterPro" id="IPR056527">
    <property type="entry name" value="WD40_RFWD3"/>
</dbReference>
<evidence type="ECO:0000256" key="6">
    <source>
        <dbReference type="ARBA" id="ARBA00022679"/>
    </source>
</evidence>
<organism evidence="17">
    <name type="scientific">Anopheles sinensis</name>
    <name type="common">Mosquito</name>
    <dbReference type="NCBI Taxonomy" id="74873"/>
    <lineage>
        <taxon>Eukaryota</taxon>
        <taxon>Metazoa</taxon>
        <taxon>Ecdysozoa</taxon>
        <taxon>Arthropoda</taxon>
        <taxon>Hexapoda</taxon>
        <taxon>Insecta</taxon>
        <taxon>Pterygota</taxon>
        <taxon>Neoptera</taxon>
        <taxon>Endopterygota</taxon>
        <taxon>Diptera</taxon>
        <taxon>Nematocera</taxon>
        <taxon>Culicoidea</taxon>
        <taxon>Culicidae</taxon>
        <taxon>Anophelinae</taxon>
        <taxon>Anopheles</taxon>
    </lineage>
</organism>